<dbReference type="AlphaFoldDB" id="A0A162LXY8"/>
<dbReference type="PRINTS" id="PR00069">
    <property type="entry name" value="ALDKETRDTASE"/>
</dbReference>
<dbReference type="OrthoDB" id="416253at2759"/>
<dbReference type="Proteomes" id="UP000076863">
    <property type="component" value="Unassembled WGS sequence"/>
</dbReference>
<dbReference type="SUPFAM" id="SSF51430">
    <property type="entry name" value="NAD(P)-linked oxidoreductase"/>
    <property type="match status" value="1"/>
</dbReference>
<feature type="domain" description="NADP-dependent oxidoreductase" evidence="2">
    <location>
        <begin position="98"/>
        <end position="167"/>
    </location>
</feature>
<evidence type="ECO:0000313" key="4">
    <source>
        <dbReference type="Proteomes" id="UP000076863"/>
    </source>
</evidence>
<evidence type="ECO:0000313" key="3">
    <source>
        <dbReference type="EMBL" id="OAA46800.1"/>
    </source>
</evidence>
<dbReference type="PANTHER" id="PTHR11732">
    <property type="entry name" value="ALDO/KETO REDUCTASE"/>
    <property type="match status" value="1"/>
</dbReference>
<keyword evidence="4" id="KW-1185">Reference proteome</keyword>
<protein>
    <submittedName>
        <fullName evidence="3">Aldo/keto reductase</fullName>
    </submittedName>
</protein>
<evidence type="ECO:0000259" key="2">
    <source>
        <dbReference type="Pfam" id="PF00248"/>
    </source>
</evidence>
<reference evidence="3 4" key="1">
    <citation type="journal article" date="2016" name="Genome Biol. Evol.">
        <title>Divergent and convergent evolution of fungal pathogenicity.</title>
        <authorList>
            <person name="Shang Y."/>
            <person name="Xiao G."/>
            <person name="Zheng P."/>
            <person name="Cen K."/>
            <person name="Zhan S."/>
            <person name="Wang C."/>
        </authorList>
    </citation>
    <scope>NUCLEOTIDE SEQUENCE [LARGE SCALE GENOMIC DNA]</scope>
    <source>
        <strain evidence="3 4">RCEF 3172</strain>
    </source>
</reference>
<comment type="caution">
    <text evidence="3">The sequence shown here is derived from an EMBL/GenBank/DDBJ whole genome shotgun (WGS) entry which is preliminary data.</text>
</comment>
<dbReference type="Gene3D" id="3.20.20.100">
    <property type="entry name" value="NADP-dependent oxidoreductase domain"/>
    <property type="match status" value="1"/>
</dbReference>
<keyword evidence="1" id="KW-0560">Oxidoreductase</keyword>
<gene>
    <name evidence="3" type="ORF">BBO_03355</name>
</gene>
<dbReference type="InterPro" id="IPR020471">
    <property type="entry name" value="AKR"/>
</dbReference>
<evidence type="ECO:0000256" key="1">
    <source>
        <dbReference type="ARBA" id="ARBA00023002"/>
    </source>
</evidence>
<proteinExistence type="predicted"/>
<dbReference type="GO" id="GO:0016491">
    <property type="term" value="F:oxidoreductase activity"/>
    <property type="evidence" value="ECO:0007669"/>
    <property type="project" value="UniProtKB-KW"/>
</dbReference>
<sequence>MTFCATANGPAFSIIRIQYGDLGGQTAQQVSLPHSYLASKDHRAWHIFGIAARIDVYRFLLAPQHVVVIAGNLTIETPLLRIRDGTNVRLLAFGTVLMAKGALEARFRHLDRAKMYNNEVEVGQAIEESSIPLIELFVTTKVADRTKDIPKAIDKSLKRLQLDYVNL</sequence>
<name>A0A162LXY8_9HYPO</name>
<dbReference type="Pfam" id="PF00248">
    <property type="entry name" value="Aldo_ket_red"/>
    <property type="match status" value="1"/>
</dbReference>
<organism evidence="3 4">
    <name type="scientific">Beauveria brongniartii RCEF 3172</name>
    <dbReference type="NCBI Taxonomy" id="1081107"/>
    <lineage>
        <taxon>Eukaryota</taxon>
        <taxon>Fungi</taxon>
        <taxon>Dikarya</taxon>
        <taxon>Ascomycota</taxon>
        <taxon>Pezizomycotina</taxon>
        <taxon>Sordariomycetes</taxon>
        <taxon>Hypocreomycetidae</taxon>
        <taxon>Hypocreales</taxon>
        <taxon>Cordycipitaceae</taxon>
        <taxon>Beauveria</taxon>
        <taxon>Beauveria brongniartii</taxon>
    </lineage>
</organism>
<dbReference type="EMBL" id="AZHA01000007">
    <property type="protein sequence ID" value="OAA46800.1"/>
    <property type="molecule type" value="Genomic_DNA"/>
</dbReference>
<accession>A0A162LXY8</accession>
<dbReference type="InterPro" id="IPR036812">
    <property type="entry name" value="NAD(P)_OxRdtase_dom_sf"/>
</dbReference>
<dbReference type="InterPro" id="IPR023210">
    <property type="entry name" value="NADP_OxRdtase_dom"/>
</dbReference>